<dbReference type="SUPFAM" id="SSF74650">
    <property type="entry name" value="Galactose mutarotase-like"/>
    <property type="match status" value="1"/>
</dbReference>
<dbReference type="PANTHER" id="PTHR11051">
    <property type="entry name" value="GLYCOSYL HYDROLASE-RELATED"/>
    <property type="match status" value="1"/>
</dbReference>
<dbReference type="InterPro" id="IPR011013">
    <property type="entry name" value="Gal_mutarotase_sf_dom"/>
</dbReference>
<evidence type="ECO:0000259" key="5">
    <source>
        <dbReference type="Pfam" id="PF03636"/>
    </source>
</evidence>
<evidence type="ECO:0000313" key="7">
    <source>
        <dbReference type="Proteomes" id="UP001229952"/>
    </source>
</evidence>
<dbReference type="RefSeq" id="WP_306086155.1">
    <property type="nucleotide sequence ID" value="NZ_CP120992.1"/>
</dbReference>
<feature type="domain" description="Glycoside hydrolase family 65 N-terminal" evidence="5">
    <location>
        <begin position="9"/>
        <end position="264"/>
    </location>
</feature>
<protein>
    <submittedName>
        <fullName evidence="6">Glycoside hydrolase family 65 protein</fullName>
    </submittedName>
</protein>
<evidence type="ECO:0000313" key="6">
    <source>
        <dbReference type="EMBL" id="WLQ39574.1"/>
    </source>
</evidence>
<dbReference type="InterPro" id="IPR012341">
    <property type="entry name" value="6hp_glycosidase-like_sf"/>
</dbReference>
<dbReference type="SUPFAM" id="SSF48208">
    <property type="entry name" value="Six-hairpin glycosidases"/>
    <property type="match status" value="1"/>
</dbReference>
<dbReference type="Pfam" id="PF03636">
    <property type="entry name" value="Glyco_hydro_65N"/>
    <property type="match status" value="1"/>
</dbReference>
<dbReference type="PANTHER" id="PTHR11051:SF8">
    <property type="entry name" value="PROTEIN-GLUCOSYLGALACTOSYLHYDROXYLYSINE GLUCOSIDASE"/>
    <property type="match status" value="1"/>
</dbReference>
<dbReference type="EMBL" id="CP120992">
    <property type="protein sequence ID" value="WLQ39574.1"/>
    <property type="molecule type" value="Genomic_DNA"/>
</dbReference>
<comment type="similarity">
    <text evidence="1">Belongs to the glycosyl hydrolase 65 family.</text>
</comment>
<evidence type="ECO:0000256" key="1">
    <source>
        <dbReference type="ARBA" id="ARBA00006768"/>
    </source>
</evidence>
<keyword evidence="2" id="KW-0328">Glycosyltransferase</keyword>
<dbReference type="InterPro" id="IPR005196">
    <property type="entry name" value="Glyco_hydro_65_N"/>
</dbReference>
<proteinExistence type="inferred from homology"/>
<evidence type="ECO:0000256" key="2">
    <source>
        <dbReference type="ARBA" id="ARBA00022676"/>
    </source>
</evidence>
<reference evidence="6 7" key="1">
    <citation type="submission" date="2023-03" db="EMBL/GenBank/DDBJ databases">
        <title>Isolation and description of six Streptomyces strains from soil environments, able to metabolize different microbial glucans.</title>
        <authorList>
            <person name="Widen T."/>
            <person name="Larsbrink J."/>
        </authorList>
    </citation>
    <scope>NUCLEOTIDE SEQUENCE [LARGE SCALE GENOMIC DNA]</scope>
    <source>
        <strain evidence="6 7">Mut2</strain>
    </source>
</reference>
<sequence>MTASWTWSYSAYDPKAEHLVETLCTLGNGRFATRGSAPECPADTVHYPGTYMAGCYDRLTSVVAGRRVENEDMVNLPNWTLLRYRCLPEGGPPGEWLTPDSEDLQRYSVSLDLRAGILTHRLLFRDAEGRGLRVTHHRIVHMGNPRLAAQRSLFHAYGWSGTLEIESVLDGDVTNAGVERYRELDGRHLRAHRVGSKPGGVAWLTCRTAESAVRFALTARTLTTPAAPVVDDHTATATVQRCVLPISPGGSAVVTKTIALYTSRDRPADDPLGAALDDVAHAPGFSSLLASHRSAWRSLWHEAELHVPGEAGHILRLHLFHVLQTLSSHSAELDVGVPARGLHGEAYRGHVFWDELFVLPYVTMHFPEVARALLMYRHRRLPAARAAARQAGGSGAMYPWQSAGSGREETQSLHLNPHSGRWLPDHSHLQRHVGSAVALNVWRYAQATGDRGFLHSAGAEILLEVARYWAGAVTFDSGQQRYRLRGVVGPDEYHDAYPEAKTPGIDDNAYTNVTAAWVLARGLDLLDELPDARRRELMEQLSLDETERDRWDDISRRMYVPFHRGVVSQFENYDRLEELDWARYSRRYGDIRRLDRILEAEGDSVNRYQAFKQADTLMLGYLFRPTDLAGLFARLGYRLDDEVWRETVEYYAKRTSHGSTLSSFVHGWVLARQKGPEAWSHMEEALLSDVADIQGGTIGEGIHLGAMAGTLDMVQRGITGLEAGPEGLHVDPVALPEIPRFSFTLCFRGHRGIRIRMMPGRIGISVPVSPLGPLVVLLPEERRVTVPAGSERWFRLPPVI</sequence>
<dbReference type="InterPro" id="IPR017045">
    <property type="entry name" value="Malt_Pase/Glycosyl_Hdrlase"/>
</dbReference>
<dbReference type="InterPro" id="IPR008928">
    <property type="entry name" value="6-hairpin_glycosidase_sf"/>
</dbReference>
<dbReference type="InterPro" id="IPR037018">
    <property type="entry name" value="GH65_N"/>
</dbReference>
<keyword evidence="3" id="KW-0808">Transferase</keyword>
<dbReference type="Pfam" id="PF03632">
    <property type="entry name" value="Glyco_hydro_65m"/>
    <property type="match status" value="1"/>
</dbReference>
<evidence type="ECO:0000256" key="3">
    <source>
        <dbReference type="ARBA" id="ARBA00022679"/>
    </source>
</evidence>
<feature type="domain" description="Glycoside hydrolase family 65 central catalytic" evidence="4">
    <location>
        <begin position="316"/>
        <end position="711"/>
    </location>
</feature>
<name>A0ABY9HYZ7_9ACTN</name>
<accession>A0ABY9HYZ7</accession>
<dbReference type="Gene3D" id="1.50.10.10">
    <property type="match status" value="1"/>
</dbReference>
<organism evidence="6 7">
    <name type="scientific">Streptomyces laculatispora</name>
    <dbReference type="NCBI Taxonomy" id="887464"/>
    <lineage>
        <taxon>Bacteria</taxon>
        <taxon>Bacillati</taxon>
        <taxon>Actinomycetota</taxon>
        <taxon>Actinomycetes</taxon>
        <taxon>Kitasatosporales</taxon>
        <taxon>Streptomycetaceae</taxon>
        <taxon>Streptomyces</taxon>
    </lineage>
</organism>
<dbReference type="InterPro" id="IPR005195">
    <property type="entry name" value="Glyco_hydro_65_M"/>
</dbReference>
<dbReference type="Proteomes" id="UP001229952">
    <property type="component" value="Chromosome"/>
</dbReference>
<keyword evidence="7" id="KW-1185">Reference proteome</keyword>
<dbReference type="GO" id="GO:0016787">
    <property type="term" value="F:hydrolase activity"/>
    <property type="evidence" value="ECO:0007669"/>
    <property type="project" value="UniProtKB-KW"/>
</dbReference>
<gene>
    <name evidence="6" type="ORF">P8A22_05850</name>
</gene>
<keyword evidence="6" id="KW-0378">Hydrolase</keyword>
<dbReference type="PIRSF" id="PIRSF036289">
    <property type="entry name" value="Glycosyl_hydrolase_malt_phosph"/>
    <property type="match status" value="1"/>
</dbReference>
<evidence type="ECO:0000259" key="4">
    <source>
        <dbReference type="Pfam" id="PF03632"/>
    </source>
</evidence>
<dbReference type="Gene3D" id="2.70.98.40">
    <property type="entry name" value="Glycoside hydrolase, family 65, N-terminal domain"/>
    <property type="match status" value="1"/>
</dbReference>